<keyword evidence="5" id="KW-1185">Reference proteome</keyword>
<gene>
    <name evidence="4" type="ORF">EIP91_006807</name>
</gene>
<evidence type="ECO:0000313" key="5">
    <source>
        <dbReference type="Proteomes" id="UP000292702"/>
    </source>
</evidence>
<feature type="region of interest" description="Disordered" evidence="3">
    <location>
        <begin position="44"/>
        <end position="74"/>
    </location>
</feature>
<dbReference type="PANTHER" id="PTHR45617">
    <property type="entry name" value="LEUCINE RICH REPEAT FAMILY PROTEIN"/>
    <property type="match status" value="1"/>
</dbReference>
<dbReference type="PROSITE" id="PS51450">
    <property type="entry name" value="LRR"/>
    <property type="match status" value="1"/>
</dbReference>
<comment type="caution">
    <text evidence="4">The sequence shown here is derived from an EMBL/GenBank/DDBJ whole genome shotgun (WGS) entry which is preliminary data.</text>
</comment>
<dbReference type="STRING" id="92696.A0A4R0R7N6"/>
<dbReference type="OrthoDB" id="1517790at2759"/>
<keyword evidence="2" id="KW-0677">Repeat</keyword>
<accession>A0A4R0R7N6</accession>
<name>A0A4R0R7N6_9APHY</name>
<evidence type="ECO:0000313" key="4">
    <source>
        <dbReference type="EMBL" id="TCD62486.1"/>
    </source>
</evidence>
<evidence type="ECO:0000256" key="2">
    <source>
        <dbReference type="ARBA" id="ARBA00022737"/>
    </source>
</evidence>
<dbReference type="Pfam" id="PF13516">
    <property type="entry name" value="LRR_6"/>
    <property type="match status" value="2"/>
</dbReference>
<evidence type="ECO:0000256" key="1">
    <source>
        <dbReference type="ARBA" id="ARBA00022614"/>
    </source>
</evidence>
<evidence type="ECO:0000256" key="3">
    <source>
        <dbReference type="SAM" id="MobiDB-lite"/>
    </source>
</evidence>
<dbReference type="Gene3D" id="3.80.10.10">
    <property type="entry name" value="Ribonuclease Inhibitor"/>
    <property type="match status" value="1"/>
</dbReference>
<reference evidence="4 5" key="1">
    <citation type="submission" date="2018-11" db="EMBL/GenBank/DDBJ databases">
        <title>Genome assembly of Steccherinum ochraceum LE-BIN_3174, the white-rot fungus of the Steccherinaceae family (The Residual Polyporoid clade, Polyporales, Basidiomycota).</title>
        <authorList>
            <person name="Fedorova T.V."/>
            <person name="Glazunova O.A."/>
            <person name="Landesman E.O."/>
            <person name="Moiseenko K.V."/>
            <person name="Psurtseva N.V."/>
            <person name="Savinova O.S."/>
            <person name="Shakhova N.V."/>
            <person name="Tyazhelova T.V."/>
            <person name="Vasina D.V."/>
        </authorList>
    </citation>
    <scope>NUCLEOTIDE SEQUENCE [LARGE SCALE GENOMIC DNA]</scope>
    <source>
        <strain evidence="4 5">LE-BIN_3174</strain>
    </source>
</reference>
<proteinExistence type="predicted"/>
<dbReference type="EMBL" id="RWJN01000367">
    <property type="protein sequence ID" value="TCD62486.1"/>
    <property type="molecule type" value="Genomic_DNA"/>
</dbReference>
<dbReference type="InterPro" id="IPR032675">
    <property type="entry name" value="LRR_dom_sf"/>
</dbReference>
<sequence length="438" mass="47125">MKQTLEFDLSNEPPKDGILQIVVGKKVVKEAWELEIERRTRLRTARHARTESAQSSGAGSVAGENRVASPVKERWEVDAEQGLLTEGAKRRMRAAAAAQAAADLSRPSSSSLATPQKSQPAKESWEIDAEQGLLTAGGRRRARAQAALAAAASGTVISAESTPLSSPTTATHVSSADALSSPQYYDSSAKSLTLPPSLPPSRILHSRSFSLAPKISPSNSAELSLAIPTPTLPLATIISQSFSETLKTLILSQRRMDPSFSLPTGQNGPFLPHLEELRLDNCNLNNSIPICSDGTDGDFTTARTSVPLLPTIARLFPSLRILDLSYNNLTSPALTEDVLSEIILASSAESPTPRRMGLRQLLLRGNRITDVDAFQSVAKLFKGHKGKSDVETFKLEELDLRDNEIGKLSAELGLLPLDVLLVDGNVDEDRVAHYALIS</sequence>
<dbReference type="PANTHER" id="PTHR45617:SF181">
    <property type="entry name" value="LP04042P"/>
    <property type="match status" value="1"/>
</dbReference>
<feature type="compositionally biased region" description="Low complexity" evidence="3">
    <location>
        <begin position="51"/>
        <end position="63"/>
    </location>
</feature>
<feature type="compositionally biased region" description="Polar residues" evidence="3">
    <location>
        <begin position="106"/>
        <end position="121"/>
    </location>
</feature>
<dbReference type="InterPro" id="IPR001611">
    <property type="entry name" value="Leu-rich_rpt"/>
</dbReference>
<protein>
    <submittedName>
        <fullName evidence="4">Uncharacterized protein</fullName>
    </submittedName>
</protein>
<keyword evidence="1" id="KW-0433">Leucine-rich repeat</keyword>
<dbReference type="Proteomes" id="UP000292702">
    <property type="component" value="Unassembled WGS sequence"/>
</dbReference>
<dbReference type="AlphaFoldDB" id="A0A4R0R7N6"/>
<dbReference type="SUPFAM" id="SSF52047">
    <property type="entry name" value="RNI-like"/>
    <property type="match status" value="1"/>
</dbReference>
<feature type="region of interest" description="Disordered" evidence="3">
    <location>
        <begin position="94"/>
        <end position="127"/>
    </location>
</feature>
<organism evidence="4 5">
    <name type="scientific">Steccherinum ochraceum</name>
    <dbReference type="NCBI Taxonomy" id="92696"/>
    <lineage>
        <taxon>Eukaryota</taxon>
        <taxon>Fungi</taxon>
        <taxon>Dikarya</taxon>
        <taxon>Basidiomycota</taxon>
        <taxon>Agaricomycotina</taxon>
        <taxon>Agaricomycetes</taxon>
        <taxon>Polyporales</taxon>
        <taxon>Steccherinaceae</taxon>
        <taxon>Steccherinum</taxon>
    </lineage>
</organism>